<comment type="caution">
    <text evidence="3">The sequence shown here is derived from an EMBL/GenBank/DDBJ whole genome shotgun (WGS) entry which is preliminary data.</text>
</comment>
<evidence type="ECO:0000313" key="4">
    <source>
        <dbReference type="Proteomes" id="UP000217083"/>
    </source>
</evidence>
<name>A0A263BSH3_9BACI</name>
<dbReference type="InterPro" id="IPR007253">
    <property type="entry name" value="Cell_wall-bd_2"/>
</dbReference>
<dbReference type="PANTHER" id="PTHR30032">
    <property type="entry name" value="N-ACETYLMURAMOYL-L-ALANINE AMIDASE-RELATED"/>
    <property type="match status" value="1"/>
</dbReference>
<keyword evidence="4" id="KW-1185">Reference proteome</keyword>
<evidence type="ECO:0000313" key="3">
    <source>
        <dbReference type="EMBL" id="OZM56518.1"/>
    </source>
</evidence>
<feature type="chain" id="PRO_5012605122" description="SGNH hydrolase-type esterase domain-containing protein" evidence="1">
    <location>
        <begin position="28"/>
        <end position="540"/>
    </location>
</feature>
<dbReference type="AlphaFoldDB" id="A0A263BSH3"/>
<dbReference type="EMBL" id="NPIA01000006">
    <property type="protein sequence ID" value="OZM56518.1"/>
    <property type="molecule type" value="Genomic_DNA"/>
</dbReference>
<dbReference type="InterPro" id="IPR013830">
    <property type="entry name" value="SGNH_hydro"/>
</dbReference>
<reference evidence="4" key="1">
    <citation type="submission" date="2017-08" db="EMBL/GenBank/DDBJ databases">
        <authorList>
            <person name="Huang Z."/>
        </authorList>
    </citation>
    <scope>NUCLEOTIDE SEQUENCE [LARGE SCALE GENOMIC DNA]</scope>
    <source>
        <strain evidence="4">SA5d-4</strain>
    </source>
</reference>
<dbReference type="Proteomes" id="UP000217083">
    <property type="component" value="Unassembled WGS sequence"/>
</dbReference>
<dbReference type="Gene3D" id="3.40.50.1110">
    <property type="entry name" value="SGNH hydrolase"/>
    <property type="match status" value="1"/>
</dbReference>
<dbReference type="SUPFAM" id="SSF52266">
    <property type="entry name" value="SGNH hydrolase"/>
    <property type="match status" value="1"/>
</dbReference>
<dbReference type="Pfam" id="PF04122">
    <property type="entry name" value="CW_binding_2"/>
    <property type="match status" value="3"/>
</dbReference>
<gene>
    <name evidence="3" type="ORF">CIB95_12155</name>
</gene>
<dbReference type="InterPro" id="IPR036514">
    <property type="entry name" value="SGNH_hydro_sf"/>
</dbReference>
<evidence type="ECO:0000256" key="1">
    <source>
        <dbReference type="SAM" id="SignalP"/>
    </source>
</evidence>
<protein>
    <recommendedName>
        <fullName evidence="2">SGNH hydrolase-type esterase domain-containing protein</fullName>
    </recommendedName>
</protein>
<dbReference type="InterPro" id="IPR051922">
    <property type="entry name" value="Bact_Sporulation_Assoc"/>
</dbReference>
<dbReference type="Gene3D" id="3.40.50.12090">
    <property type="match status" value="2"/>
</dbReference>
<feature type="signal peptide" evidence="1">
    <location>
        <begin position="1"/>
        <end position="27"/>
    </location>
</feature>
<dbReference type="PANTHER" id="PTHR30032:SF8">
    <property type="entry name" value="GERMINATION-SPECIFIC N-ACETYLMURAMOYL-L-ALANINE AMIDASE"/>
    <property type="match status" value="1"/>
</dbReference>
<reference evidence="3 4" key="2">
    <citation type="submission" date="2017-09" db="EMBL/GenBank/DDBJ databases">
        <title>Bacillus patelloidae sp. nov., isolated from the intestinal tract of a marine limpet.</title>
        <authorList>
            <person name="Liu R."/>
            <person name="Dong C."/>
            <person name="Shao Z."/>
        </authorList>
    </citation>
    <scope>NUCLEOTIDE SEQUENCE [LARGE SCALE GENOMIC DNA]</scope>
    <source>
        <strain evidence="3 4">SA5d-4</strain>
    </source>
</reference>
<dbReference type="RefSeq" id="WP_094925547.1">
    <property type="nucleotide sequence ID" value="NZ_NPIA01000006.1"/>
</dbReference>
<proteinExistence type="predicted"/>
<organism evidence="3 4">
    <name type="scientific">Lottiidibacillus patelloidae</name>
    <dbReference type="NCBI Taxonomy" id="2670334"/>
    <lineage>
        <taxon>Bacteria</taxon>
        <taxon>Bacillati</taxon>
        <taxon>Bacillota</taxon>
        <taxon>Bacilli</taxon>
        <taxon>Bacillales</taxon>
        <taxon>Bacillaceae</taxon>
        <taxon>Lottiidibacillus</taxon>
    </lineage>
</organism>
<dbReference type="Pfam" id="PF13472">
    <property type="entry name" value="Lipase_GDSL_2"/>
    <property type="match status" value="1"/>
</dbReference>
<keyword evidence="1" id="KW-0732">Signal</keyword>
<accession>A0A263BSH3</accession>
<sequence>MKNTKFIKFIFSFLLVVTLLLPTTSYAYPPQVNQLSYVALGDSLAAGYTPYQSIDKGYPDYVKEALYNLGYEVTLNKDFAVGGYTTANVLADMQVPDVQPAISQADIITISAGGNDLLSQLEITQTGVTLDPTKVPSILNNIATNLTGIVTSIKTLNPDAQIYLMGYFNAMPYLPVEQQQQLLPILEQINGIIEAVALQSGSTFVPTFDVIAENTLEYLPNPQDVHLSLTGYQAIAGEFIQAMVANLPALEKISNRVFGSDRYETSAAISSSGWPTADTVIIASGEDFADGLSGAPLSYKLDAPLLLTQSHTLPTVIKNEIIRLGASNAIILGGNVAVSDDVFNQLEDLELNVRRIAGANRYETAANIALEIGSNADSAILINGEAFADGTAVASFAAQLGYPILFTKKDILPVETSNIIDGLTNIIAVGGTDVISDELLGQLPNKTRIDGKNRFDTAIEVIKHFGYEKHTAYVANGFGFADALTGSVLAAKHDSPIILVSSSSIPEEVSNYLSQKIITEYIFFGGSSAIEDSLLIDILQ</sequence>
<feature type="domain" description="SGNH hydrolase-type esterase" evidence="2">
    <location>
        <begin position="39"/>
        <end position="234"/>
    </location>
</feature>
<evidence type="ECO:0000259" key="2">
    <source>
        <dbReference type="Pfam" id="PF13472"/>
    </source>
</evidence>